<protein>
    <submittedName>
        <fullName evidence="1">Uncharacterized protein</fullName>
    </submittedName>
</protein>
<dbReference type="InterPro" id="IPR035426">
    <property type="entry name" value="Gemin2/Brr1"/>
</dbReference>
<keyword evidence="2" id="KW-1185">Reference proteome</keyword>
<gene>
    <name evidence="1" type="ORF">WA026_014357</name>
</gene>
<proteinExistence type="predicted"/>
<reference evidence="1 2" key="1">
    <citation type="submission" date="2023-03" db="EMBL/GenBank/DDBJ databases">
        <title>Genome insight into feeding habits of ladybird beetles.</title>
        <authorList>
            <person name="Li H.-S."/>
            <person name="Huang Y.-H."/>
            <person name="Pang H."/>
        </authorList>
    </citation>
    <scope>NUCLEOTIDE SEQUENCE [LARGE SCALE GENOMIC DNA]</scope>
    <source>
        <strain evidence="1">SYSU_2023b</strain>
        <tissue evidence="1">Whole body</tissue>
    </source>
</reference>
<dbReference type="Gene3D" id="1.20.58.1070">
    <property type="match status" value="1"/>
</dbReference>
<organism evidence="1 2">
    <name type="scientific">Henosepilachna vigintioctopunctata</name>
    <dbReference type="NCBI Taxonomy" id="420089"/>
    <lineage>
        <taxon>Eukaryota</taxon>
        <taxon>Metazoa</taxon>
        <taxon>Ecdysozoa</taxon>
        <taxon>Arthropoda</taxon>
        <taxon>Hexapoda</taxon>
        <taxon>Insecta</taxon>
        <taxon>Pterygota</taxon>
        <taxon>Neoptera</taxon>
        <taxon>Endopterygota</taxon>
        <taxon>Coleoptera</taxon>
        <taxon>Polyphaga</taxon>
        <taxon>Cucujiformia</taxon>
        <taxon>Coccinelloidea</taxon>
        <taxon>Coccinellidae</taxon>
        <taxon>Epilachninae</taxon>
        <taxon>Epilachnini</taxon>
        <taxon>Henosepilachna</taxon>
    </lineage>
</organism>
<name>A0AAW1UDD7_9CUCU</name>
<accession>A0AAW1UDD7</accession>
<comment type="caution">
    <text evidence="1">The sequence shown here is derived from an EMBL/GenBank/DDBJ whole genome shotgun (WGS) entry which is preliminary data.</text>
</comment>
<dbReference type="Proteomes" id="UP001431783">
    <property type="component" value="Unassembled WGS sequence"/>
</dbReference>
<evidence type="ECO:0000313" key="2">
    <source>
        <dbReference type="Proteomes" id="UP001431783"/>
    </source>
</evidence>
<sequence length="219" mass="25384">MSDEEYDSDSSGASDYGLMKQALPFNCVIPRNFDPSKIPQTAEEYLQYGVYERSLTKPWIRAKIDPAKLTQNMCYQLKIDKLDNSVSTDFLPSQEWQKKKLEEFIEFRDFIQPRLNVSSTNVLRGKISEANFINQSPCFSKIITYSQEDKIKVLEIIIDYLDSLEDGTVFGENVGSWIYAMLSLLDVPLFSSDCHIVRLLDVHHYRCRSTLIHYTCSKY</sequence>
<dbReference type="Pfam" id="PF04938">
    <property type="entry name" value="SIP1"/>
    <property type="match status" value="1"/>
</dbReference>
<dbReference type="AlphaFoldDB" id="A0AAW1UDD7"/>
<dbReference type="GO" id="GO:0000387">
    <property type="term" value="P:spliceosomal snRNP assembly"/>
    <property type="evidence" value="ECO:0007669"/>
    <property type="project" value="InterPro"/>
</dbReference>
<dbReference type="EMBL" id="JARQZJ010000067">
    <property type="protein sequence ID" value="KAK9881014.1"/>
    <property type="molecule type" value="Genomic_DNA"/>
</dbReference>
<evidence type="ECO:0000313" key="1">
    <source>
        <dbReference type="EMBL" id="KAK9881014.1"/>
    </source>
</evidence>